<proteinExistence type="predicted"/>
<dbReference type="EMBL" id="NGJY01000001">
    <property type="protein sequence ID" value="RSU04845.1"/>
    <property type="molecule type" value="Genomic_DNA"/>
</dbReference>
<dbReference type="RefSeq" id="WP_126830512.1">
    <property type="nucleotide sequence ID" value="NZ_CBCRYB010000002.1"/>
</dbReference>
<organism evidence="2 3">
    <name type="scientific">Vagococcus fessus</name>
    <dbReference type="NCBI Taxonomy" id="120370"/>
    <lineage>
        <taxon>Bacteria</taxon>
        <taxon>Bacillati</taxon>
        <taxon>Bacillota</taxon>
        <taxon>Bacilli</taxon>
        <taxon>Lactobacillales</taxon>
        <taxon>Enterococcaceae</taxon>
        <taxon>Vagococcus</taxon>
    </lineage>
</organism>
<keyword evidence="1" id="KW-0472">Membrane</keyword>
<dbReference type="OrthoDB" id="7205479at2"/>
<feature type="transmembrane region" description="Helical" evidence="1">
    <location>
        <begin position="59"/>
        <end position="82"/>
    </location>
</feature>
<dbReference type="Proteomes" id="UP000287101">
    <property type="component" value="Unassembled WGS sequence"/>
</dbReference>
<name>A0A430AC99_9ENTE</name>
<dbReference type="Pfam" id="PF04020">
    <property type="entry name" value="Phage_holin_4_2"/>
    <property type="match status" value="1"/>
</dbReference>
<dbReference type="PANTHER" id="PTHR37309:SF1">
    <property type="entry name" value="SLR0284 PROTEIN"/>
    <property type="match status" value="1"/>
</dbReference>
<evidence type="ECO:0000313" key="2">
    <source>
        <dbReference type="EMBL" id="RSU04845.1"/>
    </source>
</evidence>
<keyword evidence="1" id="KW-1133">Transmembrane helix</keyword>
<keyword evidence="1" id="KW-0812">Transmembrane</keyword>
<feature type="transmembrane region" description="Helical" evidence="1">
    <location>
        <begin position="26"/>
        <end position="47"/>
    </location>
</feature>
<dbReference type="InterPro" id="IPR007165">
    <property type="entry name" value="Phage_holin_4_2"/>
</dbReference>
<evidence type="ECO:0008006" key="4">
    <source>
        <dbReference type="Google" id="ProtNLM"/>
    </source>
</evidence>
<gene>
    <name evidence="2" type="ORF">CBF31_02165</name>
</gene>
<protein>
    <recommendedName>
        <fullName evidence="4">Phage holin family protein</fullName>
    </recommendedName>
</protein>
<sequence>MTYFQRLIVNTLTFISLSVVLPNDRFYVSSLMVAILASFVLSILNTLVKPLLHILSLPITILTFGLFSLVINGMMLSMTSYILGEQNFGFSSLGTAILVAVIMSLVNSVVINKNVGNRY</sequence>
<comment type="caution">
    <text evidence="2">The sequence shown here is derived from an EMBL/GenBank/DDBJ whole genome shotgun (WGS) entry which is preliminary data.</text>
</comment>
<evidence type="ECO:0000256" key="1">
    <source>
        <dbReference type="SAM" id="Phobius"/>
    </source>
</evidence>
<dbReference type="PANTHER" id="PTHR37309">
    <property type="entry name" value="SLR0284 PROTEIN"/>
    <property type="match status" value="1"/>
</dbReference>
<feature type="transmembrane region" description="Helical" evidence="1">
    <location>
        <begin position="88"/>
        <end position="111"/>
    </location>
</feature>
<accession>A0A430AC99</accession>
<keyword evidence="3" id="KW-1185">Reference proteome</keyword>
<dbReference type="AlphaFoldDB" id="A0A430AC99"/>
<reference evidence="2 3" key="1">
    <citation type="submission" date="2017-05" db="EMBL/GenBank/DDBJ databases">
        <title>Vagococcus spp. assemblies.</title>
        <authorList>
            <person name="Gulvik C.A."/>
        </authorList>
    </citation>
    <scope>NUCLEOTIDE SEQUENCE [LARGE SCALE GENOMIC DNA]</scope>
    <source>
        <strain evidence="2 3">CCUG 41755</strain>
    </source>
</reference>
<evidence type="ECO:0000313" key="3">
    <source>
        <dbReference type="Proteomes" id="UP000287101"/>
    </source>
</evidence>